<keyword evidence="2" id="KW-1185">Reference proteome</keyword>
<dbReference type="Proteomes" id="UP000315003">
    <property type="component" value="Chromosome"/>
</dbReference>
<dbReference type="AlphaFoldDB" id="A0A517SRU5"/>
<proteinExistence type="predicted"/>
<name>A0A517SRU5_9BACT</name>
<accession>A0A517SRU5</accession>
<organism evidence="1 2">
    <name type="scientific">Stieleria bergensis</name>
    <dbReference type="NCBI Taxonomy" id="2528025"/>
    <lineage>
        <taxon>Bacteria</taxon>
        <taxon>Pseudomonadati</taxon>
        <taxon>Planctomycetota</taxon>
        <taxon>Planctomycetia</taxon>
        <taxon>Pirellulales</taxon>
        <taxon>Pirellulaceae</taxon>
        <taxon>Stieleria</taxon>
    </lineage>
</organism>
<sequence length="990" mass="111144">MDHDRHFTFMHDANRCKQSQASTALPWSCSTEARLTLTLLCFLLGLCWAFQQTASGQESSDPADLAQKLERALNGDSYRERQRATFELWQQREQTRQAVRDAEQSGNLEVSRRASWILKQWRAGISDQTPKALSKQIYSGGLLDRNLDELDSELLLEELLLEGAFAAVAVAIQESQDSADYELLLGNVTGLMYQYYPLIVSVAVEQSKEQQLLTLLQSLRTGPSGLAISAIEFQQQLGDASHSTNAEPAVEDSLWDRDQESRFKGELALQTGNIDQTLQLASERNDDAIVLTLQYYGQRWPELIQSQRAIAEAADADPMSQARAQAWVLSAAAHAGDREAFQWAKQQLLAGLKDSENDPDMDAEDRDNLCELRWRFLVGYLVVDETIEAMRANWPAKAAVVACLTDRFVVAKEICVGDEPLTADLIQAKINAAIEAQDKYSKQVDPVQARAYALRIAPELEQLYSLALLLKNTHHADLAKRIYFQLAQSNVSIPAFRGRVSLYDYTLIEMQQALQYDMVVELITTSKQTRISSRSRSMLAFCLSVKSASFETVLAALKRMHRQWPEKQLVGVTAALFQGLPAAGFDPLTDLDTLFQEICNAPMSGRRTLGVPQVIYINELTADCLELFAINERDDLVQTGRQLLADDGDGEMSLTIINRLIENGDWLKAEDRLQALANDLQSGMHEEAASLHCQALIIEMALARDRGFTDRQQELEEELKLILTTPSLTTKEQIARRLSDHQFYQLAHHAYQQLVPVALLKSQGLTSNLFGNILDGFVETKQFVDELELTVARDPNASHHTAHHLSDMALVSELNADAPIPWLYTYHAQKHWEARLISGITLQDEPTVAAALGALQTLAPLDINATDEQVPEVRKLGMAKIADAYIDQLVESGEAYLAEFPLDALKLNNLAWACAVNKMHLEQAVKWSERSVFLEPESVTYRDTLAELCHVLGEHKQAWQIESDCLLDDRGQWHLHQQIEKYRQAMESKQ</sequence>
<reference evidence="1 2" key="1">
    <citation type="submission" date="2019-02" db="EMBL/GenBank/DDBJ databases">
        <title>Deep-cultivation of Planctomycetes and their phenomic and genomic characterization uncovers novel biology.</title>
        <authorList>
            <person name="Wiegand S."/>
            <person name="Jogler M."/>
            <person name="Boedeker C."/>
            <person name="Pinto D."/>
            <person name="Vollmers J."/>
            <person name="Rivas-Marin E."/>
            <person name="Kohn T."/>
            <person name="Peeters S.H."/>
            <person name="Heuer A."/>
            <person name="Rast P."/>
            <person name="Oberbeckmann S."/>
            <person name="Bunk B."/>
            <person name="Jeske O."/>
            <person name="Meyerdierks A."/>
            <person name="Storesund J.E."/>
            <person name="Kallscheuer N."/>
            <person name="Luecker S."/>
            <person name="Lage O.M."/>
            <person name="Pohl T."/>
            <person name="Merkel B.J."/>
            <person name="Hornburger P."/>
            <person name="Mueller R.-W."/>
            <person name="Bruemmer F."/>
            <person name="Labrenz M."/>
            <person name="Spormann A.M."/>
            <person name="Op den Camp H."/>
            <person name="Overmann J."/>
            <person name="Amann R."/>
            <person name="Jetten M.S.M."/>
            <person name="Mascher T."/>
            <person name="Medema M.H."/>
            <person name="Devos D.P."/>
            <person name="Kaster A.-K."/>
            <person name="Ovreas L."/>
            <person name="Rohde M."/>
            <person name="Galperin M.Y."/>
            <person name="Jogler C."/>
        </authorList>
    </citation>
    <scope>NUCLEOTIDE SEQUENCE [LARGE SCALE GENOMIC DNA]</scope>
    <source>
        <strain evidence="1 2">SV_7m_r</strain>
    </source>
</reference>
<evidence type="ECO:0000313" key="2">
    <source>
        <dbReference type="Proteomes" id="UP000315003"/>
    </source>
</evidence>
<gene>
    <name evidence="1" type="ORF">SV7mr_13520</name>
</gene>
<protein>
    <submittedName>
        <fullName evidence="1">Uncharacterized protein</fullName>
    </submittedName>
</protein>
<dbReference type="EMBL" id="CP036272">
    <property type="protein sequence ID" value="QDT58851.1"/>
    <property type="molecule type" value="Genomic_DNA"/>
</dbReference>
<evidence type="ECO:0000313" key="1">
    <source>
        <dbReference type="EMBL" id="QDT58851.1"/>
    </source>
</evidence>